<dbReference type="EMBL" id="BSTK01000006">
    <property type="protein sequence ID" value="GLY86429.1"/>
    <property type="molecule type" value="Genomic_DNA"/>
</dbReference>
<feature type="compositionally biased region" description="Basic residues" evidence="6">
    <location>
        <begin position="236"/>
        <end position="256"/>
    </location>
</feature>
<keyword evidence="3" id="KW-0815">Transposition</keyword>
<comment type="caution">
    <text evidence="9">The sequence shown here is derived from an EMBL/GenBank/DDBJ whole genome shotgun (WGS) entry which is preliminary data.</text>
</comment>
<dbReference type="AlphaFoldDB" id="A0A9W6S3J2"/>
<dbReference type="PANTHER" id="PTHR30405">
    <property type="entry name" value="TRANSPOSASE"/>
    <property type="match status" value="1"/>
</dbReference>
<dbReference type="GO" id="GO:0006310">
    <property type="term" value="P:DNA recombination"/>
    <property type="evidence" value="ECO:0007669"/>
    <property type="project" value="UniProtKB-KW"/>
</dbReference>
<comment type="similarity">
    <text evidence="2">In the N-terminal section; belongs to the transposase 2 family.</text>
</comment>
<evidence type="ECO:0000256" key="5">
    <source>
        <dbReference type="ARBA" id="ARBA00023172"/>
    </source>
</evidence>
<dbReference type="InterPro" id="IPR051399">
    <property type="entry name" value="RNA-guided_DNA_endo/Transpos"/>
</dbReference>
<evidence type="ECO:0000259" key="8">
    <source>
        <dbReference type="Pfam" id="PF07282"/>
    </source>
</evidence>
<protein>
    <submittedName>
        <fullName evidence="9">Transposase</fullName>
    </submittedName>
</protein>
<keyword evidence="4" id="KW-0238">DNA-binding</keyword>
<feature type="region of interest" description="Disordered" evidence="6">
    <location>
        <begin position="235"/>
        <end position="256"/>
    </location>
</feature>
<evidence type="ECO:0000256" key="6">
    <source>
        <dbReference type="SAM" id="MobiDB-lite"/>
    </source>
</evidence>
<evidence type="ECO:0000313" key="9">
    <source>
        <dbReference type="EMBL" id="GLY86429.1"/>
    </source>
</evidence>
<proteinExistence type="inferred from homology"/>
<evidence type="ECO:0000313" key="10">
    <source>
        <dbReference type="Proteomes" id="UP001165074"/>
    </source>
</evidence>
<evidence type="ECO:0000256" key="3">
    <source>
        <dbReference type="ARBA" id="ARBA00022578"/>
    </source>
</evidence>
<dbReference type="GO" id="GO:0003677">
    <property type="term" value="F:DNA binding"/>
    <property type="evidence" value="ECO:0007669"/>
    <property type="project" value="UniProtKB-KW"/>
</dbReference>
<dbReference type="InterPro" id="IPR001959">
    <property type="entry name" value="Transposase"/>
</dbReference>
<dbReference type="Proteomes" id="UP001165074">
    <property type="component" value="Unassembled WGS sequence"/>
</dbReference>
<dbReference type="Pfam" id="PF01385">
    <property type="entry name" value="OrfB_IS605"/>
    <property type="match status" value="1"/>
</dbReference>
<keyword evidence="10" id="KW-1185">Reference proteome</keyword>
<gene>
    <name evidence="9" type="ORF">Airi02_043580</name>
</gene>
<organism evidence="9 10">
    <name type="scientific">Actinoallomurus iriomotensis</name>
    <dbReference type="NCBI Taxonomy" id="478107"/>
    <lineage>
        <taxon>Bacteria</taxon>
        <taxon>Bacillati</taxon>
        <taxon>Actinomycetota</taxon>
        <taxon>Actinomycetes</taxon>
        <taxon>Streptosporangiales</taxon>
        <taxon>Thermomonosporaceae</taxon>
        <taxon>Actinoallomurus</taxon>
    </lineage>
</organism>
<dbReference type="Pfam" id="PF07282">
    <property type="entry name" value="Cas12f1-like_TNB"/>
    <property type="match status" value="1"/>
</dbReference>
<name>A0A9W6S3J2_9ACTN</name>
<accession>A0A9W6S3J2</accession>
<sequence>MVTAMKIVVQVKLVPDEAQALALERTLHTVNECANRVSAGSFEAYRLKGSVKDLRSMAYGELKARGLGAQAAQHVIKRVVDAYTTLRAGIRAGNLGPQGSRRRRKAESKAIVFRADAAHTYDDRCLSWNYDAQTVSIWTMDGRLKNVRFVCSAKALKRLTEYRQGESDLMFRDGKWFLIATCEVPQARRYEPKDWIGVDRGINNLATTSDGDNHCGRRLDRYRRRQARKRAEIQAKRTRSAKQLLKRRARRESRHATHINHRISKTVVAVAQRTERGIALEQLQGIRERVTVRRDQRARQSSWPFRQLGEFIAYKARRAGVPFIEVDPAYTSQRCPRCGHTDKANRPARDRFQCRRCGLAGPADHVAGVNVRDRARSAWVFVNMPDPVPA</sequence>
<evidence type="ECO:0000256" key="2">
    <source>
        <dbReference type="ARBA" id="ARBA00011044"/>
    </source>
</evidence>
<evidence type="ECO:0000256" key="4">
    <source>
        <dbReference type="ARBA" id="ARBA00023125"/>
    </source>
</evidence>
<feature type="domain" description="Probable transposase IS891/IS1136/IS1341" evidence="7">
    <location>
        <begin position="183"/>
        <end position="272"/>
    </location>
</feature>
<dbReference type="NCBIfam" id="NF040570">
    <property type="entry name" value="guided_TnpB"/>
    <property type="match status" value="1"/>
</dbReference>
<dbReference type="InterPro" id="IPR010095">
    <property type="entry name" value="Cas12f1-like_TNB"/>
</dbReference>
<feature type="domain" description="Cas12f1-like TNB" evidence="8">
    <location>
        <begin position="305"/>
        <end position="371"/>
    </location>
</feature>
<comment type="similarity">
    <text evidence="1">In the C-terminal section; belongs to the transposase 35 family.</text>
</comment>
<keyword evidence="5" id="KW-0233">DNA recombination</keyword>
<evidence type="ECO:0000259" key="7">
    <source>
        <dbReference type="Pfam" id="PF01385"/>
    </source>
</evidence>
<reference evidence="9" key="1">
    <citation type="submission" date="2023-03" db="EMBL/GenBank/DDBJ databases">
        <title>Actinoallomurus iriomotensis NBRC 103684.</title>
        <authorList>
            <person name="Ichikawa N."/>
            <person name="Sato H."/>
            <person name="Tonouchi N."/>
        </authorList>
    </citation>
    <scope>NUCLEOTIDE SEQUENCE</scope>
    <source>
        <strain evidence="9">NBRC 103684</strain>
    </source>
</reference>
<dbReference type="GO" id="GO:0032196">
    <property type="term" value="P:transposition"/>
    <property type="evidence" value="ECO:0007669"/>
    <property type="project" value="UniProtKB-KW"/>
</dbReference>
<dbReference type="PANTHER" id="PTHR30405:SF11">
    <property type="entry name" value="RNA-GUIDED DNA ENDONUCLEASE RV2885C-RELATED"/>
    <property type="match status" value="1"/>
</dbReference>
<evidence type="ECO:0000256" key="1">
    <source>
        <dbReference type="ARBA" id="ARBA00008761"/>
    </source>
</evidence>
<dbReference type="NCBIfam" id="TIGR01766">
    <property type="entry name" value="IS200/IS605 family accessory protein TnpB-like domain"/>
    <property type="match status" value="1"/>
</dbReference>